<keyword evidence="1" id="KW-0472">Membrane</keyword>
<keyword evidence="2" id="KW-0732">Signal</keyword>
<evidence type="ECO:0000256" key="2">
    <source>
        <dbReference type="SAM" id="SignalP"/>
    </source>
</evidence>
<keyword evidence="4" id="KW-1185">Reference proteome</keyword>
<feature type="transmembrane region" description="Helical" evidence="1">
    <location>
        <begin position="110"/>
        <end position="132"/>
    </location>
</feature>
<dbReference type="EMBL" id="CAKOGP040001224">
    <property type="protein sequence ID" value="CAJ1944485.1"/>
    <property type="molecule type" value="Genomic_DNA"/>
</dbReference>
<dbReference type="Proteomes" id="UP001295423">
    <property type="component" value="Unassembled WGS sequence"/>
</dbReference>
<evidence type="ECO:0000313" key="4">
    <source>
        <dbReference type="Proteomes" id="UP001295423"/>
    </source>
</evidence>
<organism evidence="3 4">
    <name type="scientific">Cylindrotheca closterium</name>
    <dbReference type="NCBI Taxonomy" id="2856"/>
    <lineage>
        <taxon>Eukaryota</taxon>
        <taxon>Sar</taxon>
        <taxon>Stramenopiles</taxon>
        <taxon>Ochrophyta</taxon>
        <taxon>Bacillariophyta</taxon>
        <taxon>Bacillariophyceae</taxon>
        <taxon>Bacillariophycidae</taxon>
        <taxon>Bacillariales</taxon>
        <taxon>Bacillariaceae</taxon>
        <taxon>Cylindrotheca</taxon>
    </lineage>
</organism>
<accession>A0AAD2CTQ4</accession>
<evidence type="ECO:0000313" key="3">
    <source>
        <dbReference type="EMBL" id="CAJ1944485.1"/>
    </source>
</evidence>
<reference evidence="3" key="1">
    <citation type="submission" date="2023-08" db="EMBL/GenBank/DDBJ databases">
        <authorList>
            <person name="Audoor S."/>
            <person name="Bilcke G."/>
        </authorList>
    </citation>
    <scope>NUCLEOTIDE SEQUENCE</scope>
</reference>
<dbReference type="AlphaFoldDB" id="A0AAD2CTQ4"/>
<proteinExistence type="predicted"/>
<keyword evidence="1" id="KW-1133">Transmembrane helix</keyword>
<gene>
    <name evidence="3" type="ORF">CYCCA115_LOCUS8911</name>
</gene>
<feature type="signal peptide" evidence="2">
    <location>
        <begin position="1"/>
        <end position="25"/>
    </location>
</feature>
<keyword evidence="1" id="KW-0812">Transmembrane</keyword>
<sequence>MKPRQNNAALILFLFLSVSLTHVDSVEQRNDDTEERSEAIVSIPKKKFDYAIGCSPKKRTQFVSLYDKALQVTGDSTFSRMLEHEQVLQEEQSQKLALQQQGNGEMSSFAFPYSSLFVPVLLAFATHNGFSISFEDTFKKLRNLILVAWLPVLLFNASWIEISSFALLLFRPTVWSFLVDEFFTDTWTISKKLLLSELWRHFWKHTTHIFPIPNLSPSDEYLELTPDWFQMGFARVTKLVDKFAQGLVRKSIERCFQESLGITVGALSEYFLKNGHDDSLGRLNKLDAASAACEQSPGESEVEAMVVERAIERAVESDAP</sequence>
<feature type="chain" id="PRO_5042107839" evidence="2">
    <location>
        <begin position="26"/>
        <end position="320"/>
    </location>
</feature>
<evidence type="ECO:0000256" key="1">
    <source>
        <dbReference type="SAM" id="Phobius"/>
    </source>
</evidence>
<comment type="caution">
    <text evidence="3">The sequence shown here is derived from an EMBL/GenBank/DDBJ whole genome shotgun (WGS) entry which is preliminary data.</text>
</comment>
<name>A0AAD2CTQ4_9STRA</name>
<feature type="transmembrane region" description="Helical" evidence="1">
    <location>
        <begin position="144"/>
        <end position="170"/>
    </location>
</feature>
<protein>
    <submittedName>
        <fullName evidence="3">Uncharacterized protein</fullName>
    </submittedName>
</protein>